<evidence type="ECO:0008006" key="3">
    <source>
        <dbReference type="Google" id="ProtNLM"/>
    </source>
</evidence>
<dbReference type="EMBL" id="BMJY01000005">
    <property type="protein sequence ID" value="GGH43112.1"/>
    <property type="molecule type" value="Genomic_DNA"/>
</dbReference>
<evidence type="ECO:0000313" key="2">
    <source>
        <dbReference type="Proteomes" id="UP000657592"/>
    </source>
</evidence>
<protein>
    <recommendedName>
        <fullName evidence="3">Aminotransferase</fullName>
    </recommendedName>
</protein>
<dbReference type="RefSeq" id="WP_188755819.1">
    <property type="nucleotide sequence ID" value="NZ_BMJY01000005.1"/>
</dbReference>
<dbReference type="Proteomes" id="UP000657592">
    <property type="component" value="Unassembled WGS sequence"/>
</dbReference>
<sequence length="318" mass="33718">MTDAFVTAPAMDLATARAHAREYDLADAPLGRPAAPIRLPDHESLTGEDTGRLRFDELLAAHFHPRAPQDRIEHPWMSPAALEQAAATLVETLPLPVGRHNRYRPVPGEDALRSDDLLDFVSWYGHEYQILVFRAADVRTGAVLDVGSLTAAGVAVGAKVIWDWTGALDWVQAPPTEGVAAVFWSTHSSLLDGRRIQAGVWLPGDTSPEALTGRCLPQSVAARTARLADFAARTLAGVGAQAPGLRVVHPRSERADIPVLVLEATDAVSLAGALLDGPGFRAVVRYGNRVVGLPDSAATYVSMADRAAAAAASAVRGN</sequence>
<keyword evidence="2" id="KW-1185">Reference proteome</keyword>
<reference evidence="1" key="1">
    <citation type="journal article" date="2014" name="Int. J. Syst. Evol. Microbiol.">
        <title>Complete genome sequence of Corynebacterium casei LMG S-19264T (=DSM 44701T), isolated from a smear-ripened cheese.</title>
        <authorList>
            <consortium name="US DOE Joint Genome Institute (JGI-PGF)"/>
            <person name="Walter F."/>
            <person name="Albersmeier A."/>
            <person name="Kalinowski J."/>
            <person name="Ruckert C."/>
        </authorList>
    </citation>
    <scope>NUCLEOTIDE SEQUENCE</scope>
    <source>
        <strain evidence="1">CGMCC 1.15794</strain>
    </source>
</reference>
<organism evidence="1 2">
    <name type="scientific">Microbacterium album</name>
    <dbReference type="NCBI Taxonomy" id="2053191"/>
    <lineage>
        <taxon>Bacteria</taxon>
        <taxon>Bacillati</taxon>
        <taxon>Actinomycetota</taxon>
        <taxon>Actinomycetes</taxon>
        <taxon>Micrococcales</taxon>
        <taxon>Microbacteriaceae</taxon>
        <taxon>Microbacterium</taxon>
    </lineage>
</organism>
<comment type="caution">
    <text evidence="1">The sequence shown here is derived from an EMBL/GenBank/DDBJ whole genome shotgun (WGS) entry which is preliminary data.</text>
</comment>
<gene>
    <name evidence="1" type="ORF">GCM10010921_16800</name>
</gene>
<dbReference type="SUPFAM" id="SSF53383">
    <property type="entry name" value="PLP-dependent transferases"/>
    <property type="match status" value="1"/>
</dbReference>
<dbReference type="InterPro" id="IPR015421">
    <property type="entry name" value="PyrdxlP-dep_Trfase_major"/>
</dbReference>
<dbReference type="Gene3D" id="3.40.640.10">
    <property type="entry name" value="Type I PLP-dependent aspartate aminotransferase-like (Major domain)"/>
    <property type="match status" value="1"/>
</dbReference>
<reference evidence="1" key="2">
    <citation type="submission" date="2020-09" db="EMBL/GenBank/DDBJ databases">
        <authorList>
            <person name="Sun Q."/>
            <person name="Zhou Y."/>
        </authorList>
    </citation>
    <scope>NUCLEOTIDE SEQUENCE</scope>
    <source>
        <strain evidence="1">CGMCC 1.15794</strain>
    </source>
</reference>
<name>A0A917IEX9_9MICO</name>
<evidence type="ECO:0000313" key="1">
    <source>
        <dbReference type="EMBL" id="GGH43112.1"/>
    </source>
</evidence>
<dbReference type="InterPro" id="IPR015424">
    <property type="entry name" value="PyrdxlP-dep_Trfase"/>
</dbReference>
<proteinExistence type="predicted"/>
<dbReference type="AlphaFoldDB" id="A0A917IEX9"/>
<accession>A0A917IEX9</accession>